<dbReference type="Proteomes" id="UP000003987">
    <property type="component" value="Unassembled WGS sequence"/>
</dbReference>
<dbReference type="HOGENOM" id="CLU_182953_0_0_9"/>
<dbReference type="eggNOG" id="ENOG5030AIZ">
    <property type="taxonomic scope" value="Bacteria"/>
</dbReference>
<sequence>MTLLAPRYLQMVMENDIEYQQAKKLLWLDWDEEPNQLYQNPVTTSVVQMARALQQSDLIQGRIKLDNYQAVSQLVGMHDRWFAAAAKRELLRPFEG</sequence>
<protein>
    <submittedName>
        <fullName evidence="1">Uncharacterized protein</fullName>
    </submittedName>
</protein>
<dbReference type="OrthoDB" id="2320152at2"/>
<reference evidence="1 2" key="1">
    <citation type="submission" date="2009-06" db="EMBL/GenBank/DDBJ databases">
        <title>The Genome Sequence of Lactobacillus coleohominis strain 101-4-CHN.</title>
        <authorList>
            <consortium name="The Broad Institute Genome Sequencing Platform"/>
            <person name="Ward D."/>
            <person name="Young S.K."/>
            <person name="Zeng Q."/>
            <person name="Koehrsen M."/>
            <person name="Alvarado L."/>
            <person name="Berlin A."/>
            <person name="Borenstein D."/>
            <person name="Chen Z."/>
            <person name="Engels R."/>
            <person name="Freedman E."/>
            <person name="Gellesch M."/>
            <person name="Goldberg J."/>
            <person name="Griggs A."/>
            <person name="Gujja S."/>
            <person name="Heiman D."/>
            <person name="Hepburn T."/>
            <person name="Howarth C."/>
            <person name="Jen D."/>
            <person name="Larson L."/>
            <person name="Lewis B."/>
            <person name="Mehta T."/>
            <person name="Park D."/>
            <person name="Pearson M."/>
            <person name="Roberts A."/>
            <person name="Saif S."/>
            <person name="Shea T."/>
            <person name="Shenoy N."/>
            <person name="Sisk P."/>
            <person name="Stolte C."/>
            <person name="Sykes S."/>
            <person name="Walk T."/>
            <person name="White J."/>
            <person name="Yandava C."/>
            <person name="Liu Y."/>
            <person name="Xu Q."/>
            <person name="Lander E."/>
            <person name="Nusbaum C."/>
            <person name="Galagan J."/>
            <person name="Birren B."/>
        </authorList>
    </citation>
    <scope>NUCLEOTIDE SEQUENCE [LARGE SCALE GENOMIC DNA]</scope>
    <source>
        <strain evidence="1 2">101-4-CHN</strain>
    </source>
</reference>
<gene>
    <name evidence="1" type="ORF">HMPREF0501_01476</name>
</gene>
<dbReference type="EMBL" id="GG698806">
    <property type="protein sequence ID" value="EEU29682.1"/>
    <property type="molecule type" value="Genomic_DNA"/>
</dbReference>
<proteinExistence type="predicted"/>
<name>C7XXR2_9LACO</name>
<keyword evidence="2" id="KW-1185">Reference proteome</keyword>
<accession>C7XXR2</accession>
<dbReference type="AlphaFoldDB" id="C7XXR2"/>
<organism evidence="1 2">
    <name type="scientific">Limosilactobacillus coleohominis 101-4-CHN</name>
    <dbReference type="NCBI Taxonomy" id="575594"/>
    <lineage>
        <taxon>Bacteria</taxon>
        <taxon>Bacillati</taxon>
        <taxon>Bacillota</taxon>
        <taxon>Bacilli</taxon>
        <taxon>Lactobacillales</taxon>
        <taxon>Lactobacillaceae</taxon>
        <taxon>Limosilactobacillus</taxon>
    </lineage>
</organism>
<evidence type="ECO:0000313" key="1">
    <source>
        <dbReference type="EMBL" id="EEU29682.1"/>
    </source>
</evidence>
<evidence type="ECO:0000313" key="2">
    <source>
        <dbReference type="Proteomes" id="UP000003987"/>
    </source>
</evidence>
<dbReference type="STRING" id="575594.HMPREF0501_01476"/>
<dbReference type="RefSeq" id="WP_006917415.1">
    <property type="nucleotide sequence ID" value="NZ_GG698806.1"/>
</dbReference>